<feature type="region of interest" description="Disordered" evidence="1">
    <location>
        <begin position="160"/>
        <end position="196"/>
    </location>
</feature>
<feature type="compositionally biased region" description="Basic and acidic residues" evidence="1">
    <location>
        <begin position="180"/>
        <end position="196"/>
    </location>
</feature>
<gene>
    <name evidence="2" type="ORF">KIL84_020658</name>
</gene>
<sequence length="196" mass="21966">MDSAGRVVFDTWERQLRLPGSTLAVPQRRPQCIYRCGTPLGRDLDEVQHSYWYIRHAGAGSMPLAKFYKRTNQGCVRPSQAALSCAGPVEETQNSVLFGNWLSVPSLRAGGKQSRIWQQDALQISPGRVSHRDIWLKGEEWRGKSKIETHSYLSLFWGGEKKRRGGGGAPVGEGSLKGPGDPKEWRSEIKRQTVDF</sequence>
<protein>
    <submittedName>
        <fullName evidence="2">Uncharacterized protein</fullName>
    </submittedName>
</protein>
<evidence type="ECO:0000313" key="3">
    <source>
        <dbReference type="Proteomes" id="UP000827986"/>
    </source>
</evidence>
<dbReference type="EMBL" id="JAHDVG010000475">
    <property type="protein sequence ID" value="KAH1175924.1"/>
    <property type="molecule type" value="Genomic_DNA"/>
</dbReference>
<feature type="compositionally biased region" description="Gly residues" evidence="1">
    <location>
        <begin position="166"/>
        <end position="177"/>
    </location>
</feature>
<keyword evidence="3" id="KW-1185">Reference proteome</keyword>
<dbReference type="Proteomes" id="UP000827986">
    <property type="component" value="Unassembled WGS sequence"/>
</dbReference>
<organism evidence="2 3">
    <name type="scientific">Mauremys mutica</name>
    <name type="common">yellowpond turtle</name>
    <dbReference type="NCBI Taxonomy" id="74926"/>
    <lineage>
        <taxon>Eukaryota</taxon>
        <taxon>Metazoa</taxon>
        <taxon>Chordata</taxon>
        <taxon>Craniata</taxon>
        <taxon>Vertebrata</taxon>
        <taxon>Euteleostomi</taxon>
        <taxon>Archelosauria</taxon>
        <taxon>Testudinata</taxon>
        <taxon>Testudines</taxon>
        <taxon>Cryptodira</taxon>
        <taxon>Durocryptodira</taxon>
        <taxon>Testudinoidea</taxon>
        <taxon>Geoemydidae</taxon>
        <taxon>Geoemydinae</taxon>
        <taxon>Mauremys</taxon>
    </lineage>
</organism>
<dbReference type="AlphaFoldDB" id="A0A9D3X8Q8"/>
<accession>A0A9D3X8Q8</accession>
<comment type="caution">
    <text evidence="2">The sequence shown here is derived from an EMBL/GenBank/DDBJ whole genome shotgun (WGS) entry which is preliminary data.</text>
</comment>
<evidence type="ECO:0000313" key="2">
    <source>
        <dbReference type="EMBL" id="KAH1175924.1"/>
    </source>
</evidence>
<name>A0A9D3X8Q8_9SAUR</name>
<reference evidence="2" key="1">
    <citation type="submission" date="2021-09" db="EMBL/GenBank/DDBJ databases">
        <title>The genome of Mauremys mutica provides insights into the evolution of semi-aquatic lifestyle.</title>
        <authorList>
            <person name="Gong S."/>
            <person name="Gao Y."/>
        </authorList>
    </citation>
    <scope>NUCLEOTIDE SEQUENCE</scope>
    <source>
        <strain evidence="2">MM-2020</strain>
        <tissue evidence="2">Muscle</tissue>
    </source>
</reference>
<proteinExistence type="predicted"/>
<evidence type="ECO:0000256" key="1">
    <source>
        <dbReference type="SAM" id="MobiDB-lite"/>
    </source>
</evidence>